<feature type="non-terminal residue" evidence="1">
    <location>
        <position position="149"/>
    </location>
</feature>
<gene>
    <name evidence="1" type="ORF">C8F04DRAFT_900393</name>
</gene>
<accession>A0AAD6SVI7</accession>
<organism evidence="1 2">
    <name type="scientific">Mycena alexandri</name>
    <dbReference type="NCBI Taxonomy" id="1745969"/>
    <lineage>
        <taxon>Eukaryota</taxon>
        <taxon>Fungi</taxon>
        <taxon>Dikarya</taxon>
        <taxon>Basidiomycota</taxon>
        <taxon>Agaricomycotina</taxon>
        <taxon>Agaricomycetes</taxon>
        <taxon>Agaricomycetidae</taxon>
        <taxon>Agaricales</taxon>
        <taxon>Marasmiineae</taxon>
        <taxon>Mycenaceae</taxon>
        <taxon>Mycena</taxon>
    </lineage>
</organism>
<dbReference type="EMBL" id="JARJCM010000072">
    <property type="protein sequence ID" value="KAJ7032562.1"/>
    <property type="molecule type" value="Genomic_DNA"/>
</dbReference>
<sequence length="149" mass="17617">HLKRKRSWAAGVNDLWAVDQHDKWKYKFGLALHSGIDPFVGRIQWMKIWWTTVIPDSYFSYYLDTVQERGCEFNPCVGSCRLANGHTLLRHWHDRSLRGTLQHRWMKEKKNVMPEIGWSQLRHRLTPGFEGILDLGVNQGWYDPSVLLQ</sequence>
<evidence type="ECO:0000313" key="2">
    <source>
        <dbReference type="Proteomes" id="UP001218188"/>
    </source>
</evidence>
<name>A0AAD6SVI7_9AGAR</name>
<reference evidence="1" key="1">
    <citation type="submission" date="2023-03" db="EMBL/GenBank/DDBJ databases">
        <title>Massive genome expansion in bonnet fungi (Mycena s.s.) driven by repeated elements and novel gene families across ecological guilds.</title>
        <authorList>
            <consortium name="Lawrence Berkeley National Laboratory"/>
            <person name="Harder C.B."/>
            <person name="Miyauchi S."/>
            <person name="Viragh M."/>
            <person name="Kuo A."/>
            <person name="Thoen E."/>
            <person name="Andreopoulos B."/>
            <person name="Lu D."/>
            <person name="Skrede I."/>
            <person name="Drula E."/>
            <person name="Henrissat B."/>
            <person name="Morin E."/>
            <person name="Kohler A."/>
            <person name="Barry K."/>
            <person name="LaButti K."/>
            <person name="Morin E."/>
            <person name="Salamov A."/>
            <person name="Lipzen A."/>
            <person name="Mereny Z."/>
            <person name="Hegedus B."/>
            <person name="Baldrian P."/>
            <person name="Stursova M."/>
            <person name="Weitz H."/>
            <person name="Taylor A."/>
            <person name="Grigoriev I.V."/>
            <person name="Nagy L.G."/>
            <person name="Martin F."/>
            <person name="Kauserud H."/>
        </authorList>
    </citation>
    <scope>NUCLEOTIDE SEQUENCE</scope>
    <source>
        <strain evidence="1">CBHHK200</strain>
    </source>
</reference>
<protein>
    <submittedName>
        <fullName evidence="1">Uncharacterized protein</fullName>
    </submittedName>
</protein>
<proteinExistence type="predicted"/>
<dbReference type="AlphaFoldDB" id="A0AAD6SVI7"/>
<dbReference type="Proteomes" id="UP001218188">
    <property type="component" value="Unassembled WGS sequence"/>
</dbReference>
<comment type="caution">
    <text evidence="1">The sequence shown here is derived from an EMBL/GenBank/DDBJ whole genome shotgun (WGS) entry which is preliminary data.</text>
</comment>
<evidence type="ECO:0000313" key="1">
    <source>
        <dbReference type="EMBL" id="KAJ7032562.1"/>
    </source>
</evidence>
<feature type="non-terminal residue" evidence="1">
    <location>
        <position position="1"/>
    </location>
</feature>
<keyword evidence="2" id="KW-1185">Reference proteome</keyword>